<dbReference type="InterPro" id="IPR036849">
    <property type="entry name" value="Enolase-like_C_sf"/>
</dbReference>
<dbReference type="AlphaFoldDB" id="A0A1C4YVJ7"/>
<dbReference type="Gene3D" id="3.30.390.10">
    <property type="entry name" value="Enolase-like, N-terminal domain"/>
    <property type="match status" value="1"/>
</dbReference>
<comment type="subcellular location">
    <subcellularLocation>
        <location evidence="9">Cytoplasm</location>
    </subcellularLocation>
    <subcellularLocation>
        <location evidence="9">Secreted</location>
    </subcellularLocation>
    <subcellularLocation>
        <location evidence="9">Cell surface</location>
    </subcellularLocation>
    <text evidence="9">Fractions of enolase are present in both the cytoplasm and on the cell surface.</text>
</comment>
<dbReference type="InterPro" id="IPR029017">
    <property type="entry name" value="Enolase-like_N"/>
</dbReference>
<dbReference type="GO" id="GO:0006096">
    <property type="term" value="P:glycolytic process"/>
    <property type="evidence" value="ECO:0007669"/>
    <property type="project" value="UniProtKB-UniRule"/>
</dbReference>
<evidence type="ECO:0000259" key="12">
    <source>
        <dbReference type="SMART" id="SM01192"/>
    </source>
</evidence>
<dbReference type="SUPFAM" id="SSF54826">
    <property type="entry name" value="Enolase N-terminal domain-like"/>
    <property type="match status" value="1"/>
</dbReference>
<feature type="active site" description="Proton donor" evidence="9 10">
    <location>
        <position position="205"/>
    </location>
</feature>
<keyword evidence="5 9" id="KW-0964">Secreted</keyword>
<name>A0A1C4YVJ7_MICVI</name>
<evidence type="ECO:0000256" key="5">
    <source>
        <dbReference type="ARBA" id="ARBA00022525"/>
    </source>
</evidence>
<dbReference type="InterPro" id="IPR020810">
    <property type="entry name" value="Enolase_C"/>
</dbReference>
<dbReference type="SMART" id="SM01192">
    <property type="entry name" value="Enolase_C"/>
    <property type="match status" value="1"/>
</dbReference>
<dbReference type="UniPathway" id="UPA00109">
    <property type="reaction ID" value="UER00187"/>
</dbReference>
<feature type="binding site" evidence="9">
    <location>
        <position position="347"/>
    </location>
    <ligand>
        <name>(2R)-2-phosphoglycerate</name>
        <dbReference type="ChEBI" id="CHEBI:58289"/>
    </ligand>
</feature>
<organism evidence="14 15">
    <name type="scientific">Micromonospora viridifaciens</name>
    <dbReference type="NCBI Taxonomy" id="1881"/>
    <lineage>
        <taxon>Bacteria</taxon>
        <taxon>Bacillati</taxon>
        <taxon>Actinomycetota</taxon>
        <taxon>Actinomycetes</taxon>
        <taxon>Micromonosporales</taxon>
        <taxon>Micromonosporaceae</taxon>
        <taxon>Micromonospora</taxon>
    </lineage>
</organism>
<evidence type="ECO:0000259" key="13">
    <source>
        <dbReference type="SMART" id="SM01193"/>
    </source>
</evidence>
<dbReference type="GO" id="GO:0004634">
    <property type="term" value="F:phosphopyruvate hydratase activity"/>
    <property type="evidence" value="ECO:0007669"/>
    <property type="project" value="UniProtKB-UniRule"/>
</dbReference>
<dbReference type="PANTHER" id="PTHR11902:SF1">
    <property type="entry name" value="ENOLASE"/>
    <property type="match status" value="1"/>
</dbReference>
<feature type="binding site" evidence="9 11">
    <location>
        <position position="267"/>
    </location>
    <ligand>
        <name>Mg(2+)</name>
        <dbReference type="ChEBI" id="CHEBI:18420"/>
    </ligand>
</feature>
<feature type="domain" description="Enolase C-terminal TIM barrel" evidence="12">
    <location>
        <begin position="136"/>
        <end position="401"/>
    </location>
</feature>
<feature type="binding site" evidence="9">
    <location>
        <position position="318"/>
    </location>
    <ligand>
        <name>(2R)-2-phosphoglycerate</name>
        <dbReference type="ChEBI" id="CHEBI:58289"/>
    </ligand>
</feature>
<evidence type="ECO:0000256" key="9">
    <source>
        <dbReference type="HAMAP-Rule" id="MF_00318"/>
    </source>
</evidence>
<dbReference type="GO" id="GO:0000287">
    <property type="term" value="F:magnesium ion binding"/>
    <property type="evidence" value="ECO:0007669"/>
    <property type="project" value="UniProtKB-UniRule"/>
</dbReference>
<dbReference type="PRINTS" id="PR00148">
    <property type="entry name" value="ENOLASE"/>
</dbReference>
<dbReference type="RefSeq" id="WP_197698276.1">
    <property type="nucleotide sequence ID" value="NZ_LT607411.1"/>
</dbReference>
<feature type="domain" description="Enolase N-terminal" evidence="13">
    <location>
        <begin position="15"/>
        <end position="131"/>
    </location>
</feature>
<evidence type="ECO:0000256" key="6">
    <source>
        <dbReference type="ARBA" id="ARBA00022842"/>
    </source>
</evidence>
<gene>
    <name evidence="9" type="primary">eno</name>
    <name evidence="14" type="ORF">GA0074695_4762</name>
</gene>
<dbReference type="InterPro" id="IPR020811">
    <property type="entry name" value="Enolase_N"/>
</dbReference>
<evidence type="ECO:0000256" key="10">
    <source>
        <dbReference type="PIRSR" id="PIRSR001400-1"/>
    </source>
</evidence>
<feature type="binding site" evidence="9 11">
    <location>
        <position position="293"/>
    </location>
    <ligand>
        <name>Mg(2+)</name>
        <dbReference type="ChEBI" id="CHEBI:18420"/>
    </ligand>
</feature>
<evidence type="ECO:0000256" key="4">
    <source>
        <dbReference type="ARBA" id="ARBA00017068"/>
    </source>
</evidence>
<dbReference type="EC" id="4.2.1.11" evidence="3 9"/>
<evidence type="ECO:0000256" key="11">
    <source>
        <dbReference type="PIRSR" id="PIRSR001400-3"/>
    </source>
</evidence>
<dbReference type="GO" id="GO:0009986">
    <property type="term" value="C:cell surface"/>
    <property type="evidence" value="ECO:0007669"/>
    <property type="project" value="UniProtKB-SubCell"/>
</dbReference>
<dbReference type="SMART" id="SM01193">
    <property type="entry name" value="Enolase_N"/>
    <property type="match status" value="1"/>
</dbReference>
<dbReference type="GO" id="GO:0000015">
    <property type="term" value="C:phosphopyruvate hydratase complex"/>
    <property type="evidence" value="ECO:0007669"/>
    <property type="project" value="InterPro"/>
</dbReference>
<dbReference type="SFLD" id="SFLDS00001">
    <property type="entry name" value="Enolase"/>
    <property type="match status" value="1"/>
</dbReference>
<feature type="binding site" evidence="9">
    <location>
        <position position="160"/>
    </location>
    <ligand>
        <name>(2R)-2-phosphoglycerate</name>
        <dbReference type="ChEBI" id="CHEBI:58289"/>
    </ligand>
</feature>
<dbReference type="PIRSF" id="PIRSF001400">
    <property type="entry name" value="Enolase"/>
    <property type="match status" value="1"/>
</dbReference>
<dbReference type="SUPFAM" id="SSF51604">
    <property type="entry name" value="Enolase C-terminal domain-like"/>
    <property type="match status" value="1"/>
</dbReference>
<dbReference type="HAMAP" id="MF_00318">
    <property type="entry name" value="Enolase"/>
    <property type="match status" value="1"/>
</dbReference>
<proteinExistence type="inferred from homology"/>
<dbReference type="InterPro" id="IPR000941">
    <property type="entry name" value="Enolase"/>
</dbReference>
<comment type="cofactor">
    <cofactor evidence="11">
        <name>Mg(2+)</name>
        <dbReference type="ChEBI" id="CHEBI:18420"/>
    </cofactor>
    <text evidence="11">Mg(2+) is required for catalysis and for stabilizing the dimer.</text>
</comment>
<evidence type="ECO:0000256" key="3">
    <source>
        <dbReference type="ARBA" id="ARBA00012058"/>
    </source>
</evidence>
<dbReference type="EMBL" id="LT607411">
    <property type="protein sequence ID" value="SCF24799.1"/>
    <property type="molecule type" value="Genomic_DNA"/>
</dbReference>
<keyword evidence="9 11" id="KW-0479">Metal-binding</keyword>
<dbReference type="Proteomes" id="UP000198242">
    <property type="component" value="Chromosome I"/>
</dbReference>
<comment type="pathway">
    <text evidence="1 9">Carbohydrate degradation; glycolysis; pyruvate from D-glyceraldehyde 3-phosphate: step 4/5.</text>
</comment>
<feature type="binding site" evidence="9">
    <location>
        <position position="369"/>
    </location>
    <ligand>
        <name>(2R)-2-phosphoglycerate</name>
        <dbReference type="ChEBI" id="CHEBI:58289"/>
    </ligand>
</feature>
<keyword evidence="9" id="KW-0963">Cytoplasm</keyword>
<protein>
    <recommendedName>
        <fullName evidence="4 9">Enolase</fullName>
        <ecNumber evidence="3 9">4.2.1.11</ecNumber>
    </recommendedName>
    <alternativeName>
        <fullName evidence="9">2-phospho-D-glycerate hydro-lyase</fullName>
    </alternativeName>
    <alternativeName>
        <fullName evidence="9">2-phosphoglycerate dehydratase</fullName>
    </alternativeName>
</protein>
<accession>A0A1C4YVJ7</accession>
<comment type="function">
    <text evidence="9">Catalyzes the reversible conversion of 2-phosphoglycerate (2-PG) into phosphoenolpyruvate (PEP). It is essential for the degradation of carbohydrates via glycolysis.</text>
</comment>
<dbReference type="GO" id="GO:0005576">
    <property type="term" value="C:extracellular region"/>
    <property type="evidence" value="ECO:0007669"/>
    <property type="project" value="UniProtKB-SubCell"/>
</dbReference>
<evidence type="ECO:0000256" key="8">
    <source>
        <dbReference type="ARBA" id="ARBA00023239"/>
    </source>
</evidence>
<feature type="binding site" evidence="9">
    <location>
        <position position="238"/>
    </location>
    <ligand>
        <name>Mg(2+)</name>
        <dbReference type="ChEBI" id="CHEBI:18420"/>
    </ligand>
</feature>
<keyword evidence="15" id="KW-1185">Reference proteome</keyword>
<dbReference type="Pfam" id="PF03952">
    <property type="entry name" value="Enolase_N"/>
    <property type="match status" value="1"/>
</dbReference>
<evidence type="ECO:0000256" key="7">
    <source>
        <dbReference type="ARBA" id="ARBA00023152"/>
    </source>
</evidence>
<comment type="catalytic activity">
    <reaction evidence="9">
        <text>(2R)-2-phosphoglycerate = phosphoenolpyruvate + H2O</text>
        <dbReference type="Rhea" id="RHEA:10164"/>
        <dbReference type="ChEBI" id="CHEBI:15377"/>
        <dbReference type="ChEBI" id="CHEBI:58289"/>
        <dbReference type="ChEBI" id="CHEBI:58702"/>
        <dbReference type="EC" id="4.2.1.11"/>
    </reaction>
</comment>
<feature type="active site" description="Proton acceptor" evidence="9 10">
    <location>
        <position position="318"/>
    </location>
</feature>
<keyword evidence="6 9" id="KW-0460">Magnesium</keyword>
<dbReference type="PANTHER" id="PTHR11902">
    <property type="entry name" value="ENOLASE"/>
    <property type="match status" value="1"/>
</dbReference>
<evidence type="ECO:0000313" key="14">
    <source>
        <dbReference type="EMBL" id="SCF24799.1"/>
    </source>
</evidence>
<dbReference type="Pfam" id="PF00113">
    <property type="entry name" value="Enolase_C"/>
    <property type="match status" value="2"/>
</dbReference>
<reference evidence="15" key="1">
    <citation type="submission" date="2016-06" db="EMBL/GenBank/DDBJ databases">
        <authorList>
            <person name="Varghese N."/>
            <person name="Submissions Spin"/>
        </authorList>
    </citation>
    <scope>NUCLEOTIDE SEQUENCE [LARGE SCALE GENOMIC DNA]</scope>
    <source>
        <strain evidence="15">DSM 43909</strain>
    </source>
</reference>
<feature type="binding site" evidence="9">
    <location>
        <position position="348"/>
    </location>
    <ligand>
        <name>(2R)-2-phosphoglycerate</name>
        <dbReference type="ChEBI" id="CHEBI:58289"/>
    </ligand>
</feature>
<evidence type="ECO:0000256" key="2">
    <source>
        <dbReference type="ARBA" id="ARBA00009604"/>
    </source>
</evidence>
<evidence type="ECO:0000256" key="1">
    <source>
        <dbReference type="ARBA" id="ARBA00005031"/>
    </source>
</evidence>
<dbReference type="Gene3D" id="3.20.20.120">
    <property type="entry name" value="Enolase-like C-terminal domain"/>
    <property type="match status" value="1"/>
</dbReference>
<comment type="cofactor">
    <cofactor evidence="9">
        <name>Mg(2+)</name>
        <dbReference type="ChEBI" id="CHEBI:18420"/>
    </cofactor>
    <text evidence="9">Binds a second Mg(2+) ion via substrate during catalysis.</text>
</comment>
<comment type="similarity">
    <text evidence="2 9">Belongs to the enolase family.</text>
</comment>
<sequence length="401" mass="42774">MNKPVPAYGSAERAVISVRAWEVLDSRAHPTVACAVFLEGGFVGRAMVPTGASTGQFEVADLRDGGERYGGLGTRQAVERINTVVAADLVGRPVGTVDDRLSGPSNVTLAVSQAAAKAAAAAAGVALWRYLAEGDDYCLPCPMVNIFSGGRHAEGGVRIQDFLAVPLAAPTFSDALEVIWKVRRAAAQLTEGRYGRLMSRLVADEGGLAVLGGDDAEPLRILAEAIERVGEPVGIAIDVAATQIERPEEFLSQLQGWVAEYPIVSIEDPLGDEDWDGWQRASSLLGPIQLVGDDLFATDPARVRKAASLGVANTVLIKPNQIGTLKQAYETVREARTHGYATVVSARSGDTEDDIIADLAVGWNAGQIKIGSLMRSERLAKYNRLLEIEAFDNVHYGGWVR</sequence>
<evidence type="ECO:0000313" key="15">
    <source>
        <dbReference type="Proteomes" id="UP000198242"/>
    </source>
</evidence>
<keyword evidence="8 9" id="KW-0456">Lyase</keyword>
<keyword evidence="7 9" id="KW-0324">Glycolysis</keyword>